<evidence type="ECO:0000313" key="2">
    <source>
        <dbReference type="Proteomes" id="UP000887565"/>
    </source>
</evidence>
<feature type="region of interest" description="Disordered" evidence="1">
    <location>
        <begin position="1"/>
        <end position="35"/>
    </location>
</feature>
<evidence type="ECO:0000256" key="1">
    <source>
        <dbReference type="SAM" id="MobiDB-lite"/>
    </source>
</evidence>
<dbReference type="WBParaSite" id="nRc.2.0.1.t32786-RA">
    <property type="protein sequence ID" value="nRc.2.0.1.t32786-RA"/>
    <property type="gene ID" value="nRc.2.0.1.g32786"/>
</dbReference>
<feature type="compositionally biased region" description="Basic residues" evidence="1">
    <location>
        <begin position="26"/>
        <end position="35"/>
    </location>
</feature>
<dbReference type="Proteomes" id="UP000887565">
    <property type="component" value="Unplaced"/>
</dbReference>
<proteinExistence type="predicted"/>
<dbReference type="AlphaFoldDB" id="A0A915K389"/>
<evidence type="ECO:0000313" key="3">
    <source>
        <dbReference type="WBParaSite" id="nRc.2.0.1.t32786-RA"/>
    </source>
</evidence>
<keyword evidence="2" id="KW-1185">Reference proteome</keyword>
<reference evidence="3" key="1">
    <citation type="submission" date="2022-11" db="UniProtKB">
        <authorList>
            <consortium name="WormBaseParasite"/>
        </authorList>
    </citation>
    <scope>IDENTIFICATION</scope>
</reference>
<name>A0A915K389_ROMCU</name>
<accession>A0A915K389</accession>
<sequence>LSATIYYPIAKTNYRRRPPTTTKPSTNRRRPKYSE</sequence>
<protein>
    <submittedName>
        <fullName evidence="3">Uncharacterized protein</fullName>
    </submittedName>
</protein>
<organism evidence="2 3">
    <name type="scientific">Romanomermis culicivorax</name>
    <name type="common">Nematode worm</name>
    <dbReference type="NCBI Taxonomy" id="13658"/>
    <lineage>
        <taxon>Eukaryota</taxon>
        <taxon>Metazoa</taxon>
        <taxon>Ecdysozoa</taxon>
        <taxon>Nematoda</taxon>
        <taxon>Enoplea</taxon>
        <taxon>Dorylaimia</taxon>
        <taxon>Mermithida</taxon>
        <taxon>Mermithoidea</taxon>
        <taxon>Mermithidae</taxon>
        <taxon>Romanomermis</taxon>
    </lineage>
</organism>